<dbReference type="InterPro" id="IPR036249">
    <property type="entry name" value="Thioredoxin-like_sf"/>
</dbReference>
<dbReference type="eggNOG" id="KOG3170">
    <property type="taxonomic scope" value="Eukaryota"/>
</dbReference>
<sequence length="227" mass="26422">MSKDIVMESDSERNSMSEENLSYDEFEQKPLKLRPYGNAGVKGVINDYKEAREHAEQRLKERVEETKRIMRGESSNSIVQEKCEEEDLDEIEKELFGEVVSAQVFKERQKPEVLKKIVKRRYGDVLELDEEEYANTITTLEDDVFAVIHIYTTFVKDCTLINRMMEEYAQKYPFVCFAKITWEDSNKPFPEKSLPGLLIYKGDCMVKSLFGSEALPFLKDIFPGLLN</sequence>
<gene>
    <name evidence="4" type="ORF">CL6EHI_002180</name>
</gene>
<dbReference type="EMBL" id="BDEQ01000001">
    <property type="protein sequence ID" value="GAT97709.1"/>
    <property type="molecule type" value="Genomic_DNA"/>
</dbReference>
<dbReference type="SUPFAM" id="SSF52833">
    <property type="entry name" value="Thioredoxin-like"/>
    <property type="match status" value="1"/>
</dbReference>
<feature type="compositionally biased region" description="Basic and acidic residues" evidence="2">
    <location>
        <begin position="1"/>
        <end position="16"/>
    </location>
</feature>
<proteinExistence type="inferred from homology"/>
<organism evidence="4 5">
    <name type="scientific">Entamoeba histolytica</name>
    <dbReference type="NCBI Taxonomy" id="5759"/>
    <lineage>
        <taxon>Eukaryota</taxon>
        <taxon>Amoebozoa</taxon>
        <taxon>Evosea</taxon>
        <taxon>Archamoebae</taxon>
        <taxon>Mastigamoebida</taxon>
        <taxon>Entamoebidae</taxon>
        <taxon>Entamoeba</taxon>
    </lineage>
</organism>
<dbReference type="VEuPathDB" id="AmoebaDB:EHI_002180"/>
<dbReference type="Proteomes" id="UP000078387">
    <property type="component" value="Unassembled WGS sequence"/>
</dbReference>
<feature type="region of interest" description="Disordered" evidence="2">
    <location>
        <begin position="1"/>
        <end position="23"/>
    </location>
</feature>
<evidence type="ECO:0000259" key="3">
    <source>
        <dbReference type="Pfam" id="PF02114"/>
    </source>
</evidence>
<dbReference type="Pfam" id="PF02114">
    <property type="entry name" value="Phosducin"/>
    <property type="match status" value="1"/>
</dbReference>
<comment type="caution">
    <text evidence="4">The sequence shown here is derived from an EMBL/GenBank/DDBJ whole genome shotgun (WGS) entry which is preliminary data.</text>
</comment>
<dbReference type="Gene3D" id="3.40.30.10">
    <property type="entry name" value="Glutaredoxin"/>
    <property type="match status" value="1"/>
</dbReference>
<dbReference type="InterPro" id="IPR024253">
    <property type="entry name" value="Phosducin_thioredoxin-like_dom"/>
</dbReference>
<evidence type="ECO:0000256" key="1">
    <source>
        <dbReference type="ARBA" id="ARBA00009686"/>
    </source>
</evidence>
<dbReference type="VEuPathDB" id="AmoebaDB:EHI5A_190630"/>
<evidence type="ECO:0000313" key="5">
    <source>
        <dbReference type="Proteomes" id="UP000078387"/>
    </source>
</evidence>
<dbReference type="AlphaFoldDB" id="A0A175JVB2"/>
<dbReference type="VEuPathDB" id="AmoebaDB:KM1_167670"/>
<comment type="similarity">
    <text evidence="1">Belongs to the phosducin family.</text>
</comment>
<dbReference type="PANTHER" id="PTHR46052:SF1">
    <property type="entry name" value="PHOSDUCIN-LIKE PROTEIN"/>
    <property type="match status" value="1"/>
</dbReference>
<protein>
    <submittedName>
        <fullName evidence="4">Phosducin-like protein</fullName>
    </submittedName>
</protein>
<dbReference type="VEuPathDB" id="AmoebaDB:EHI8A_226850"/>
<reference evidence="4 5" key="1">
    <citation type="submission" date="2016-05" db="EMBL/GenBank/DDBJ databases">
        <title>First whole genome sequencing of Entamoeba histolytica HM1:IMSS-clone-6.</title>
        <authorList>
            <person name="Mukherjee Avik.K."/>
            <person name="Izumyama S."/>
            <person name="Nakada-Tsukui K."/>
            <person name="Nozaki T."/>
        </authorList>
    </citation>
    <scope>NUCLEOTIDE SEQUENCE [LARGE SCALE GENOMIC DNA]</scope>
    <source>
        <strain evidence="4 5">HM1:IMSS clone 6</strain>
    </source>
</reference>
<dbReference type="InterPro" id="IPR051499">
    <property type="entry name" value="Phosducin-like_reg"/>
</dbReference>
<accession>A0A175JVB2</accession>
<evidence type="ECO:0000313" key="4">
    <source>
        <dbReference type="EMBL" id="GAT97709.1"/>
    </source>
</evidence>
<feature type="domain" description="Phosducin" evidence="3">
    <location>
        <begin position="38"/>
        <end position="206"/>
    </location>
</feature>
<name>A0A175JVB2_ENTHI</name>
<evidence type="ECO:0000256" key="2">
    <source>
        <dbReference type="SAM" id="MobiDB-lite"/>
    </source>
</evidence>
<dbReference type="PANTHER" id="PTHR46052">
    <property type="entry name" value="PHOSDUCIN-LIKE PROTEIN"/>
    <property type="match status" value="1"/>
</dbReference>